<protein>
    <recommendedName>
        <fullName evidence="10">Addiction module toxin, HicA family</fullName>
    </recommendedName>
</protein>
<dbReference type="OrthoDB" id="9811409at2"/>
<evidence type="ECO:0000256" key="3">
    <source>
        <dbReference type="ARBA" id="ARBA00022722"/>
    </source>
</evidence>
<dbReference type="RefSeq" id="WP_068669651.1">
    <property type="nucleotide sequence ID" value="NZ_LYPB01000089.1"/>
</dbReference>
<dbReference type="InterPro" id="IPR012933">
    <property type="entry name" value="HicA_mRNA_interferase"/>
</dbReference>
<dbReference type="GO" id="GO:0003729">
    <property type="term" value="F:mRNA binding"/>
    <property type="evidence" value="ECO:0007669"/>
    <property type="project" value="InterPro"/>
</dbReference>
<dbReference type="Pfam" id="PF07927">
    <property type="entry name" value="HicA_toxin"/>
    <property type="match status" value="1"/>
</dbReference>
<evidence type="ECO:0000256" key="6">
    <source>
        <dbReference type="ARBA" id="ARBA00022884"/>
    </source>
</evidence>
<keyword evidence="7" id="KW-0346">Stress response</keyword>
<evidence type="ECO:0000256" key="7">
    <source>
        <dbReference type="ARBA" id="ARBA00023016"/>
    </source>
</evidence>
<evidence type="ECO:0000256" key="2">
    <source>
        <dbReference type="ARBA" id="ARBA00022649"/>
    </source>
</evidence>
<accession>A0A198A0A9</accession>
<evidence type="ECO:0000256" key="5">
    <source>
        <dbReference type="ARBA" id="ARBA00022801"/>
    </source>
</evidence>
<evidence type="ECO:0000313" key="9">
    <source>
        <dbReference type="Proteomes" id="UP000078454"/>
    </source>
</evidence>
<name>A0A198A0A9_9BACL</name>
<evidence type="ECO:0000313" key="8">
    <source>
        <dbReference type="EMBL" id="OAS14605.1"/>
    </source>
</evidence>
<reference evidence="8 9" key="1">
    <citation type="submission" date="2016-05" db="EMBL/GenBank/DDBJ databases">
        <title>Paenibacillus sp. 1ZS3-15 nov., isolated from the rhizosphere soil.</title>
        <authorList>
            <person name="Zhang X.X."/>
            <person name="Zhang J."/>
        </authorList>
    </citation>
    <scope>NUCLEOTIDE SEQUENCE [LARGE SCALE GENOMIC DNA]</scope>
    <source>
        <strain evidence="8 9">1ZS3-15</strain>
    </source>
</reference>
<proteinExistence type="inferred from homology"/>
<evidence type="ECO:0000256" key="4">
    <source>
        <dbReference type="ARBA" id="ARBA00022759"/>
    </source>
</evidence>
<dbReference type="SUPFAM" id="SSF54786">
    <property type="entry name" value="YcfA/nrd intein domain"/>
    <property type="match status" value="1"/>
</dbReference>
<dbReference type="GO" id="GO:0004519">
    <property type="term" value="F:endonuclease activity"/>
    <property type="evidence" value="ECO:0007669"/>
    <property type="project" value="UniProtKB-KW"/>
</dbReference>
<sequence>MASSRELIALIERDGWFEVNQVGSHKQYKHPTKKGRVTIPHPNKDFPIKTVHSILKQAGLK</sequence>
<keyword evidence="5" id="KW-0378">Hydrolase</keyword>
<keyword evidence="6" id="KW-0694">RNA-binding</keyword>
<dbReference type="Proteomes" id="UP000078454">
    <property type="component" value="Unassembled WGS sequence"/>
</dbReference>
<keyword evidence="3" id="KW-0540">Nuclease</keyword>
<dbReference type="STRING" id="1850517.A8708_34500"/>
<evidence type="ECO:0008006" key="10">
    <source>
        <dbReference type="Google" id="ProtNLM"/>
    </source>
</evidence>
<comment type="similarity">
    <text evidence="1">Belongs to the HicA mRNA interferase family.</text>
</comment>
<dbReference type="Gene3D" id="3.30.920.30">
    <property type="entry name" value="Hypothetical protein"/>
    <property type="match status" value="1"/>
</dbReference>
<keyword evidence="2" id="KW-1277">Toxin-antitoxin system</keyword>
<dbReference type="EMBL" id="LYPB01000089">
    <property type="protein sequence ID" value="OAS14605.1"/>
    <property type="molecule type" value="Genomic_DNA"/>
</dbReference>
<comment type="caution">
    <text evidence="8">The sequence shown here is derived from an EMBL/GenBank/DDBJ whole genome shotgun (WGS) entry which is preliminary data.</text>
</comment>
<dbReference type="GO" id="GO:0016787">
    <property type="term" value="F:hydrolase activity"/>
    <property type="evidence" value="ECO:0007669"/>
    <property type="project" value="UniProtKB-KW"/>
</dbReference>
<evidence type="ECO:0000256" key="1">
    <source>
        <dbReference type="ARBA" id="ARBA00006620"/>
    </source>
</evidence>
<keyword evidence="9" id="KW-1185">Reference proteome</keyword>
<gene>
    <name evidence="8" type="ORF">A8708_34500</name>
</gene>
<keyword evidence="4" id="KW-0255">Endonuclease</keyword>
<dbReference type="AlphaFoldDB" id="A0A198A0A9"/>
<dbReference type="InterPro" id="IPR038570">
    <property type="entry name" value="HicA_sf"/>
</dbReference>
<organism evidence="8 9">
    <name type="scientific">Paenibacillus oryzisoli</name>
    <dbReference type="NCBI Taxonomy" id="1850517"/>
    <lineage>
        <taxon>Bacteria</taxon>
        <taxon>Bacillati</taxon>
        <taxon>Bacillota</taxon>
        <taxon>Bacilli</taxon>
        <taxon>Bacillales</taxon>
        <taxon>Paenibacillaceae</taxon>
        <taxon>Paenibacillus</taxon>
    </lineage>
</organism>